<evidence type="ECO:0000313" key="2">
    <source>
        <dbReference type="Proteomes" id="UP000184016"/>
    </source>
</evidence>
<reference evidence="2" key="1">
    <citation type="submission" date="2016-11" db="EMBL/GenBank/DDBJ databases">
        <authorList>
            <person name="Varghese N."/>
            <person name="Submissions S."/>
        </authorList>
    </citation>
    <scope>NUCLEOTIDE SEQUENCE [LARGE SCALE GENOMIC DNA]</scope>
    <source>
        <strain evidence="2">USBA-503</strain>
    </source>
</reference>
<organism evidence="1 2">
    <name type="scientific">Alicyclobacillus tolerans</name>
    <dbReference type="NCBI Taxonomy" id="90970"/>
    <lineage>
        <taxon>Bacteria</taxon>
        <taxon>Bacillati</taxon>
        <taxon>Bacillota</taxon>
        <taxon>Bacilli</taxon>
        <taxon>Bacillales</taxon>
        <taxon>Alicyclobacillaceae</taxon>
        <taxon>Alicyclobacillus</taxon>
    </lineage>
</organism>
<protein>
    <recommendedName>
        <fullName evidence="3">Methyl-accepting chemotaxis protein</fullName>
    </recommendedName>
</protein>
<accession>A0A1M6TEN8</accession>
<name>A0A1M6TEN8_9BACL</name>
<keyword evidence="2" id="KW-1185">Reference proteome</keyword>
<sequence length="168" mass="17892">MKTWLAGSGTVAILAVLGVMLPTTVQLTRLNLGLNSSLRSTQQLVIAEQEIVTKNKSLPLLVQTAEKMTQRIEATVTETGAIHDNIVRINQLNSDVLAINQAMMSPTGESAATLAKVNANLLAITEAAQQMQQSVASLDQVLGQDASNLSQIETATQTMNQKVPEVSP</sequence>
<evidence type="ECO:0000313" key="1">
    <source>
        <dbReference type="EMBL" id="SHK55440.1"/>
    </source>
</evidence>
<dbReference type="EMBL" id="FRAF01000016">
    <property type="protein sequence ID" value="SHK55440.1"/>
    <property type="molecule type" value="Genomic_DNA"/>
</dbReference>
<dbReference type="RefSeq" id="WP_072874466.1">
    <property type="nucleotide sequence ID" value="NZ_FRAF01000016.1"/>
</dbReference>
<dbReference type="AlphaFoldDB" id="A0A1M6TEN8"/>
<dbReference type="Proteomes" id="UP000184016">
    <property type="component" value="Unassembled WGS sequence"/>
</dbReference>
<proteinExistence type="predicted"/>
<dbReference type="STRING" id="1830138.SAMN05443507_11654"/>
<gene>
    <name evidence="1" type="ORF">SAMN05443507_11654</name>
</gene>
<evidence type="ECO:0008006" key="3">
    <source>
        <dbReference type="Google" id="ProtNLM"/>
    </source>
</evidence>